<dbReference type="EMBL" id="LT629701">
    <property type="protein sequence ID" value="SDM19212.1"/>
    <property type="molecule type" value="Genomic_DNA"/>
</dbReference>
<sequence>MRQPKFRVRERASAQNGVLGLLAVAASWGLFWGGWAALIPEIKSDLALTDQQLGLALFAVPVAAVPSMVLTGRLAQRLAQHTLPVVTGVFALGVLLVGLSGTHLAFTASLLLVGAASGAIEVALNATMAAREARDGERLFNKVHAATPLAMVVAAPCVGLARQLGASALAVLVVIAVLVGLSAVMAIDPAGWSEKSGSTAAQAAPRQFYSPLLLVGAVAATVLLMENAVEQWGAIHLETELAAGPLLASFGPAAYMAGLSAGRLLAQWQGAALGDRTLVISGGALGLAGLVVGAAAWSPTTTLIGFAVAGVGLAPVVPTLMGAVGRAVAHDQRSKAISLVTTIGYAGFLSSPPLVGTLAGWLGLPAVLTIVALFGLVVMAGAAALRLLPTPARAA</sequence>
<feature type="transmembrane region" description="Helical" evidence="5">
    <location>
        <begin position="245"/>
        <end position="266"/>
    </location>
</feature>
<evidence type="ECO:0000256" key="1">
    <source>
        <dbReference type="ARBA" id="ARBA00004651"/>
    </source>
</evidence>
<evidence type="ECO:0000259" key="6">
    <source>
        <dbReference type="PROSITE" id="PS50850"/>
    </source>
</evidence>
<evidence type="ECO:0000313" key="8">
    <source>
        <dbReference type="Proteomes" id="UP000183376"/>
    </source>
</evidence>
<keyword evidence="4 5" id="KW-0472">Membrane</keyword>
<comment type="subcellular location">
    <subcellularLocation>
        <location evidence="1">Cell membrane</location>
        <topology evidence="1">Multi-pass membrane protein</topology>
    </subcellularLocation>
</comment>
<dbReference type="InterPro" id="IPR051788">
    <property type="entry name" value="MFS_Transporter"/>
</dbReference>
<keyword evidence="3 5" id="KW-1133">Transmembrane helix</keyword>
<dbReference type="STRING" id="211114.SAMN04489726_0278"/>
<dbReference type="PANTHER" id="PTHR23514">
    <property type="entry name" value="BYPASS OF STOP CODON PROTEIN 6"/>
    <property type="match status" value="1"/>
</dbReference>
<dbReference type="PANTHER" id="PTHR23514:SF13">
    <property type="entry name" value="INNER MEMBRANE PROTEIN YBJJ"/>
    <property type="match status" value="1"/>
</dbReference>
<protein>
    <submittedName>
        <fullName evidence="7">Predicted arabinose efflux permease, MFS family</fullName>
    </submittedName>
</protein>
<feature type="transmembrane region" description="Helical" evidence="5">
    <location>
        <begin position="361"/>
        <end position="385"/>
    </location>
</feature>
<feature type="transmembrane region" description="Helical" evidence="5">
    <location>
        <begin position="336"/>
        <end position="355"/>
    </location>
</feature>
<feature type="transmembrane region" description="Helical" evidence="5">
    <location>
        <begin position="303"/>
        <end position="324"/>
    </location>
</feature>
<dbReference type="GO" id="GO:0022857">
    <property type="term" value="F:transmembrane transporter activity"/>
    <property type="evidence" value="ECO:0007669"/>
    <property type="project" value="InterPro"/>
</dbReference>
<evidence type="ECO:0000313" key="7">
    <source>
        <dbReference type="EMBL" id="SDM19212.1"/>
    </source>
</evidence>
<keyword evidence="8" id="KW-1185">Reference proteome</keyword>
<evidence type="ECO:0000256" key="4">
    <source>
        <dbReference type="ARBA" id="ARBA00023136"/>
    </source>
</evidence>
<feature type="transmembrane region" description="Helical" evidence="5">
    <location>
        <begin position="52"/>
        <end position="70"/>
    </location>
</feature>
<dbReference type="InterPro" id="IPR020846">
    <property type="entry name" value="MFS_dom"/>
</dbReference>
<dbReference type="InterPro" id="IPR036259">
    <property type="entry name" value="MFS_trans_sf"/>
</dbReference>
<dbReference type="eggNOG" id="COG0738">
    <property type="taxonomic scope" value="Bacteria"/>
</dbReference>
<keyword evidence="2 5" id="KW-0812">Transmembrane</keyword>
<feature type="domain" description="Major facilitator superfamily (MFS) profile" evidence="6">
    <location>
        <begin position="212"/>
        <end position="395"/>
    </location>
</feature>
<feature type="transmembrane region" description="Helical" evidence="5">
    <location>
        <begin position="82"/>
        <end position="99"/>
    </location>
</feature>
<reference evidence="7 8" key="1">
    <citation type="submission" date="2016-10" db="EMBL/GenBank/DDBJ databases">
        <authorList>
            <person name="de Groot N.N."/>
        </authorList>
    </citation>
    <scope>NUCLEOTIDE SEQUENCE [LARGE SCALE GENOMIC DNA]</scope>
    <source>
        <strain evidence="7 8">DSM 44149</strain>
    </source>
</reference>
<dbReference type="RefSeq" id="WP_156050873.1">
    <property type="nucleotide sequence ID" value="NZ_JOEF01000006.1"/>
</dbReference>
<name>A0A1G9R7C5_ALLAB</name>
<dbReference type="SUPFAM" id="SSF103473">
    <property type="entry name" value="MFS general substrate transporter"/>
    <property type="match status" value="1"/>
</dbReference>
<feature type="transmembrane region" description="Helical" evidence="5">
    <location>
        <begin position="105"/>
        <end position="127"/>
    </location>
</feature>
<dbReference type="PROSITE" id="PS50850">
    <property type="entry name" value="MFS"/>
    <property type="match status" value="1"/>
</dbReference>
<evidence type="ECO:0000256" key="5">
    <source>
        <dbReference type="SAM" id="Phobius"/>
    </source>
</evidence>
<dbReference type="Gene3D" id="1.20.1250.20">
    <property type="entry name" value="MFS general substrate transporter like domains"/>
    <property type="match status" value="2"/>
</dbReference>
<dbReference type="InterPro" id="IPR011701">
    <property type="entry name" value="MFS"/>
</dbReference>
<feature type="transmembrane region" description="Helical" evidence="5">
    <location>
        <begin position="278"/>
        <end position="297"/>
    </location>
</feature>
<dbReference type="AlphaFoldDB" id="A0A1G9R7C5"/>
<gene>
    <name evidence="7" type="ORF">SAMN04489726_0278</name>
</gene>
<dbReference type="Pfam" id="PF07690">
    <property type="entry name" value="MFS_1"/>
    <property type="match status" value="1"/>
</dbReference>
<feature type="transmembrane region" description="Helical" evidence="5">
    <location>
        <begin position="167"/>
        <end position="187"/>
    </location>
</feature>
<dbReference type="GO" id="GO:0005886">
    <property type="term" value="C:plasma membrane"/>
    <property type="evidence" value="ECO:0007669"/>
    <property type="project" value="UniProtKB-SubCell"/>
</dbReference>
<evidence type="ECO:0000256" key="3">
    <source>
        <dbReference type="ARBA" id="ARBA00022989"/>
    </source>
</evidence>
<feature type="transmembrane region" description="Helical" evidence="5">
    <location>
        <begin position="208"/>
        <end position="225"/>
    </location>
</feature>
<accession>A0A1G9R7C5</accession>
<feature type="transmembrane region" description="Helical" evidence="5">
    <location>
        <begin position="139"/>
        <end position="161"/>
    </location>
</feature>
<dbReference type="OrthoDB" id="3831523at2"/>
<dbReference type="Proteomes" id="UP000183376">
    <property type="component" value="Chromosome I"/>
</dbReference>
<proteinExistence type="predicted"/>
<evidence type="ECO:0000256" key="2">
    <source>
        <dbReference type="ARBA" id="ARBA00022692"/>
    </source>
</evidence>
<organism evidence="7 8">
    <name type="scientific">Allokutzneria albata</name>
    <name type="common">Kibdelosporangium albatum</name>
    <dbReference type="NCBI Taxonomy" id="211114"/>
    <lineage>
        <taxon>Bacteria</taxon>
        <taxon>Bacillati</taxon>
        <taxon>Actinomycetota</taxon>
        <taxon>Actinomycetes</taxon>
        <taxon>Pseudonocardiales</taxon>
        <taxon>Pseudonocardiaceae</taxon>
        <taxon>Allokutzneria</taxon>
    </lineage>
</organism>